<dbReference type="Gene3D" id="3.40.50.1820">
    <property type="entry name" value="alpha/beta hydrolase"/>
    <property type="match status" value="1"/>
</dbReference>
<gene>
    <name evidence="4" type="ORF">DN051_44070</name>
</gene>
<dbReference type="KEGG" id="scad:DN051_44070"/>
<dbReference type="AlphaFoldDB" id="A0A2Z4JET7"/>
<dbReference type="GO" id="GO:0016787">
    <property type="term" value="F:hydrolase activity"/>
    <property type="evidence" value="ECO:0007669"/>
    <property type="project" value="UniProtKB-KW"/>
</dbReference>
<dbReference type="InterPro" id="IPR029058">
    <property type="entry name" value="AB_hydrolase_fold"/>
</dbReference>
<dbReference type="InterPro" id="IPR001031">
    <property type="entry name" value="Thioesterase"/>
</dbReference>
<evidence type="ECO:0000256" key="1">
    <source>
        <dbReference type="ARBA" id="ARBA00007169"/>
    </source>
</evidence>
<feature type="domain" description="Thioesterase TesA-like" evidence="3">
    <location>
        <begin position="24"/>
        <end position="239"/>
    </location>
</feature>
<evidence type="ECO:0000256" key="2">
    <source>
        <dbReference type="ARBA" id="ARBA00022801"/>
    </source>
</evidence>
<dbReference type="SUPFAM" id="SSF53474">
    <property type="entry name" value="alpha/beta-Hydrolases"/>
    <property type="match status" value="1"/>
</dbReference>
<name>A0A2Z4JET7_9ACTN</name>
<keyword evidence="5" id="KW-1185">Reference proteome</keyword>
<evidence type="ECO:0000313" key="4">
    <source>
        <dbReference type="EMBL" id="AWW43511.1"/>
    </source>
</evidence>
<dbReference type="Proteomes" id="UP000249616">
    <property type="component" value="Plasmid unnamed1"/>
</dbReference>
<dbReference type="PANTHER" id="PTHR11487">
    <property type="entry name" value="THIOESTERASE"/>
    <property type="match status" value="1"/>
</dbReference>
<dbReference type="GO" id="GO:0008610">
    <property type="term" value="P:lipid biosynthetic process"/>
    <property type="evidence" value="ECO:0007669"/>
    <property type="project" value="TreeGrafter"/>
</dbReference>
<dbReference type="InterPro" id="IPR012223">
    <property type="entry name" value="TEII"/>
</dbReference>
<dbReference type="SMART" id="SM00824">
    <property type="entry name" value="PKS_TE"/>
    <property type="match status" value="1"/>
</dbReference>
<dbReference type="PANTHER" id="PTHR11487:SF0">
    <property type="entry name" value="S-ACYL FATTY ACID SYNTHASE THIOESTERASE, MEDIUM CHAIN"/>
    <property type="match status" value="1"/>
</dbReference>
<proteinExistence type="inferred from homology"/>
<keyword evidence="2" id="KW-0378">Hydrolase</keyword>
<evidence type="ECO:0000313" key="5">
    <source>
        <dbReference type="Proteomes" id="UP000249616"/>
    </source>
</evidence>
<organism evidence="4 5">
    <name type="scientific">Streptomyces cadmiisoli</name>
    <dbReference type="NCBI Taxonomy" id="2184053"/>
    <lineage>
        <taxon>Bacteria</taxon>
        <taxon>Bacillati</taxon>
        <taxon>Actinomycetota</taxon>
        <taxon>Actinomycetes</taxon>
        <taxon>Kitasatosporales</taxon>
        <taxon>Streptomycetaceae</taxon>
        <taxon>Streptomyces</taxon>
        <taxon>Streptomyces aurantiacus group</taxon>
    </lineage>
</organism>
<dbReference type="Pfam" id="PF00975">
    <property type="entry name" value="Thioesterase"/>
    <property type="match status" value="1"/>
</dbReference>
<sequence>MAAYLARESSTAHEADLLPVRRRICELLPALGTPCTRWRRSRTVRYPGREDRLLESPARTMDELTAPLARAIAAEAGGVPVALFGHSMGALVAYETALRLQAAGGPQVAALLVSGYSGPERRPPRSLADAQDNELMDELVQLGGMDAEAFTHAELRDLVLSAVRSDYRLLENHVAPVVRPVNAPLTAYYGRQDTALGPDLVSAWSEATRISFTNRAFEGGHFYLVEHARDLVADVLGRLGV</sequence>
<dbReference type="InterPro" id="IPR020802">
    <property type="entry name" value="TesA-like"/>
</dbReference>
<keyword evidence="4" id="KW-0614">Plasmid</keyword>
<dbReference type="RefSeq" id="WP_112443303.1">
    <property type="nucleotide sequence ID" value="NZ_CP030074.1"/>
</dbReference>
<comment type="similarity">
    <text evidence="1">Belongs to the thioesterase family.</text>
</comment>
<accession>A0A2Z4JET7</accession>
<protein>
    <submittedName>
        <fullName evidence="4">Thioesterase</fullName>
    </submittedName>
</protein>
<geneLocation type="plasmid" evidence="4 5">
    <name>unnamed1</name>
</geneLocation>
<reference evidence="5" key="1">
    <citation type="submission" date="2018-06" db="EMBL/GenBank/DDBJ databases">
        <authorList>
            <person name="Li K."/>
        </authorList>
    </citation>
    <scope>NUCLEOTIDE SEQUENCE [LARGE SCALE GENOMIC DNA]</scope>
    <source>
        <strain evidence="5">ZFG47</strain>
        <plasmid evidence="5">unnamed1</plasmid>
    </source>
</reference>
<dbReference type="EMBL" id="CP030074">
    <property type="protein sequence ID" value="AWW43511.1"/>
    <property type="molecule type" value="Genomic_DNA"/>
</dbReference>
<evidence type="ECO:0000259" key="3">
    <source>
        <dbReference type="SMART" id="SM00824"/>
    </source>
</evidence>